<evidence type="ECO:0000259" key="4">
    <source>
        <dbReference type="PROSITE" id="PS51930"/>
    </source>
</evidence>
<dbReference type="PROSITE" id="PS51930">
    <property type="entry name" value="BMC_2"/>
    <property type="match status" value="1"/>
</dbReference>
<dbReference type="InterPro" id="IPR037233">
    <property type="entry name" value="CcmK-like_sf"/>
</dbReference>
<dbReference type="PROSITE" id="PS01139">
    <property type="entry name" value="BMC_1"/>
    <property type="match status" value="1"/>
</dbReference>
<dbReference type="Pfam" id="PF00936">
    <property type="entry name" value="BMC"/>
    <property type="match status" value="1"/>
</dbReference>
<name>A0A2X3F3C4_KLEPN</name>
<dbReference type="CDD" id="cd07045">
    <property type="entry name" value="BMC_CcmK_like"/>
    <property type="match status" value="1"/>
</dbReference>
<dbReference type="InterPro" id="IPR020808">
    <property type="entry name" value="Bact_microcomp_CS"/>
</dbReference>
<evidence type="ECO:0000256" key="2">
    <source>
        <dbReference type="ARBA" id="ARBA00024446"/>
    </source>
</evidence>
<reference evidence="5 6" key="1">
    <citation type="submission" date="2018-06" db="EMBL/GenBank/DDBJ databases">
        <authorList>
            <consortium name="Pathogen Informatics"/>
            <person name="Doyle S."/>
        </authorList>
    </citation>
    <scope>NUCLEOTIDE SEQUENCE [LARGE SCALE GENOMIC DNA]</scope>
    <source>
        <strain evidence="5 6">NCTC9128</strain>
    </source>
</reference>
<dbReference type="PANTHER" id="PTHR33941:SF6">
    <property type="entry name" value="BACTERIAL MICROCOMPARTMENT SHELL PROTEIN EUTK"/>
    <property type="match status" value="1"/>
</dbReference>
<organism evidence="5 6">
    <name type="scientific">Klebsiella pneumoniae</name>
    <dbReference type="NCBI Taxonomy" id="573"/>
    <lineage>
        <taxon>Bacteria</taxon>
        <taxon>Pseudomonadati</taxon>
        <taxon>Pseudomonadota</taxon>
        <taxon>Gammaproteobacteria</taxon>
        <taxon>Enterobacterales</taxon>
        <taxon>Enterobacteriaceae</taxon>
        <taxon>Klebsiella/Raoultella group</taxon>
        <taxon>Klebsiella</taxon>
        <taxon>Klebsiella pneumoniae complex</taxon>
    </lineage>
</organism>
<sequence length="98" mass="10350">MINALGLLEVEGMVAAIDAADAMLKAANVRLLSHEVLDPGRLTLVVEGGLPRRAGCRVRRCPADRLRDQPSGNWSPGRGYPAADRRFSATAASAHAAC</sequence>
<dbReference type="Proteomes" id="UP000251088">
    <property type="component" value="Unassembled WGS sequence"/>
</dbReference>
<dbReference type="PANTHER" id="PTHR33941">
    <property type="entry name" value="PROPANEDIOL UTILIZATION PROTEIN PDUA"/>
    <property type="match status" value="1"/>
</dbReference>
<dbReference type="SUPFAM" id="SSF143414">
    <property type="entry name" value="CcmK-like"/>
    <property type="match status" value="1"/>
</dbReference>
<protein>
    <submittedName>
        <fullName evidence="5">Ethanolamine utilization polyhedral-body-like protein EutK</fullName>
    </submittedName>
</protein>
<evidence type="ECO:0000256" key="3">
    <source>
        <dbReference type="PROSITE-ProRule" id="PRU01278"/>
    </source>
</evidence>
<dbReference type="InterPro" id="IPR044872">
    <property type="entry name" value="CcmK/CsoS1_BMC"/>
</dbReference>
<gene>
    <name evidence="5" type="primary">eutK</name>
    <name evidence="5" type="ORF">NCTC9128_06537</name>
</gene>
<keyword evidence="2" id="KW-1283">Bacterial microcompartment</keyword>
<accession>A0A2X3F3C4</accession>
<comment type="similarity">
    <text evidence="3">Belongs to the bacterial microcompartments protein family.</text>
</comment>
<dbReference type="InterPro" id="IPR000249">
    <property type="entry name" value="BMC_dom"/>
</dbReference>
<comment type="subcellular location">
    <subcellularLocation>
        <location evidence="1">Bacterial microcompartment</location>
    </subcellularLocation>
</comment>
<dbReference type="Gene3D" id="3.30.70.1710">
    <property type="match status" value="1"/>
</dbReference>
<evidence type="ECO:0000313" key="5">
    <source>
        <dbReference type="EMBL" id="SQC40535.1"/>
    </source>
</evidence>
<feature type="domain" description="BMC" evidence="4">
    <location>
        <begin position="4"/>
        <end position="48"/>
    </location>
</feature>
<evidence type="ECO:0000313" key="6">
    <source>
        <dbReference type="Proteomes" id="UP000251088"/>
    </source>
</evidence>
<dbReference type="AlphaFoldDB" id="A0A2X3F3C4"/>
<dbReference type="EMBL" id="UAWN01000015">
    <property type="protein sequence ID" value="SQC40535.1"/>
    <property type="molecule type" value="Genomic_DNA"/>
</dbReference>
<dbReference type="GO" id="GO:0031469">
    <property type="term" value="C:bacterial microcompartment"/>
    <property type="evidence" value="ECO:0007669"/>
    <property type="project" value="UniProtKB-SubCell"/>
</dbReference>
<evidence type="ECO:0000256" key="1">
    <source>
        <dbReference type="ARBA" id="ARBA00024322"/>
    </source>
</evidence>
<dbReference type="SMART" id="SM00877">
    <property type="entry name" value="BMC"/>
    <property type="match status" value="1"/>
</dbReference>
<proteinExistence type="inferred from homology"/>
<dbReference type="InterPro" id="IPR050575">
    <property type="entry name" value="BMC_shell"/>
</dbReference>